<name>A0A2R6AYW2_9ARCH</name>
<reference evidence="1 2" key="1">
    <citation type="submission" date="2017-04" db="EMBL/GenBank/DDBJ databases">
        <title>Novel microbial lineages endemic to geothermal iron-oxide mats fill important gaps in the evolutionary history of Archaea.</title>
        <authorList>
            <person name="Jay Z.J."/>
            <person name="Beam J.P."/>
            <person name="Dlakic M."/>
            <person name="Rusch D.B."/>
            <person name="Kozubal M.A."/>
            <person name="Inskeep W.P."/>
        </authorList>
    </citation>
    <scope>NUCLEOTIDE SEQUENCE [LARGE SCALE GENOMIC DNA]</scope>
    <source>
        <strain evidence="1">OSP_D</strain>
    </source>
</reference>
<evidence type="ECO:0000313" key="1">
    <source>
        <dbReference type="EMBL" id="PSN91591.1"/>
    </source>
</evidence>
<organism evidence="1 2">
    <name type="scientific">Candidatus Marsarchaeota G2 archaeon OSP_D</name>
    <dbReference type="NCBI Taxonomy" id="1978157"/>
    <lineage>
        <taxon>Archaea</taxon>
        <taxon>Candidatus Marsarchaeota</taxon>
        <taxon>Candidatus Marsarchaeota group 2</taxon>
    </lineage>
</organism>
<sequence>MRLAVVVVSPNPEAVSRVRAVLAVSKVLPGLELVECDVIDKGFVTHLFTPTYAAVASPHVLSDASSQLNDLSQKYDRVIFLRGDNDSGTVEHSLLHELGHVSYQQRYPEKVRDRQAFYQRVREAVNSNNKLSYLLAKAYTFTESNPKARVLLGLEADELYSNRFAYQYNTDKSAYTNLVNRELQIAVKAWSKLDGYFDAAFHMVVMDLYTRVTGQSWLDSLPYRLRWMLPYTTKIVDAVDREDHKALFGRQLMLFNALNSWVELTEDEVMGILSV</sequence>
<comment type="caution">
    <text evidence="1">The sequence shown here is derived from an EMBL/GenBank/DDBJ whole genome shotgun (WGS) entry which is preliminary data.</text>
</comment>
<dbReference type="EMBL" id="NEXE01000022">
    <property type="protein sequence ID" value="PSN91591.1"/>
    <property type="molecule type" value="Genomic_DNA"/>
</dbReference>
<evidence type="ECO:0000313" key="2">
    <source>
        <dbReference type="Proteomes" id="UP000240322"/>
    </source>
</evidence>
<dbReference type="Proteomes" id="UP000240322">
    <property type="component" value="Unassembled WGS sequence"/>
</dbReference>
<accession>A0A2R6AYW2</accession>
<gene>
    <name evidence="1" type="ORF">B9Q03_03770</name>
</gene>
<proteinExistence type="predicted"/>
<dbReference type="AlphaFoldDB" id="A0A2R6AYW2"/>
<protein>
    <submittedName>
        <fullName evidence="1">Uncharacterized protein</fullName>
    </submittedName>
</protein>